<dbReference type="GO" id="GO:0016747">
    <property type="term" value="F:acyltransferase activity, transferring groups other than amino-acyl groups"/>
    <property type="evidence" value="ECO:0007669"/>
    <property type="project" value="InterPro"/>
</dbReference>
<dbReference type="PROSITE" id="PS51186">
    <property type="entry name" value="GNAT"/>
    <property type="match status" value="1"/>
</dbReference>
<proteinExistence type="predicted"/>
<dbReference type="GO" id="GO:0005840">
    <property type="term" value="C:ribosome"/>
    <property type="evidence" value="ECO:0007669"/>
    <property type="project" value="UniProtKB-KW"/>
</dbReference>
<keyword evidence="4" id="KW-0687">Ribonucleoprotein</keyword>
<keyword evidence="4" id="KW-0689">Ribosomal protein</keyword>
<sequence>MRIDRAGREDLAALAQLKWEDVPADLTAGRSLDAFTAELGAWWRAHDRTHVAFVARGDDDDHIVGAAWVALVPRVPRPGAPHRLSADIQSVFVLPGHRGQGAGRGLVAAACAHAVSVGAERITVHSSEAAVGLYQELGFADSPRLRQFLAPTTAAPESA</sequence>
<dbReference type="CDD" id="cd04301">
    <property type="entry name" value="NAT_SF"/>
    <property type="match status" value="1"/>
</dbReference>
<dbReference type="Pfam" id="PF00583">
    <property type="entry name" value="Acetyltransf_1"/>
    <property type="match status" value="1"/>
</dbReference>
<dbReference type="SUPFAM" id="SSF55729">
    <property type="entry name" value="Acyl-CoA N-acyltransferases (Nat)"/>
    <property type="match status" value="1"/>
</dbReference>
<reference evidence="4 5" key="1">
    <citation type="submission" date="2016-10" db="EMBL/GenBank/DDBJ databases">
        <authorList>
            <person name="de Groot N.N."/>
        </authorList>
    </citation>
    <scope>NUCLEOTIDE SEQUENCE [LARGE SCALE GENOMIC DNA]</scope>
    <source>
        <strain evidence="4 5">DSM 15019</strain>
    </source>
</reference>
<dbReference type="PANTHER" id="PTHR43877">
    <property type="entry name" value="AMINOALKYLPHOSPHONATE N-ACETYLTRANSFERASE-RELATED-RELATED"/>
    <property type="match status" value="1"/>
</dbReference>
<evidence type="ECO:0000256" key="1">
    <source>
        <dbReference type="ARBA" id="ARBA00022679"/>
    </source>
</evidence>
<dbReference type="GeneID" id="36299559"/>
<dbReference type="Proteomes" id="UP000182126">
    <property type="component" value="Chromosome I"/>
</dbReference>
<keyword evidence="1" id="KW-0808">Transferase</keyword>
<evidence type="ECO:0000256" key="2">
    <source>
        <dbReference type="ARBA" id="ARBA00023315"/>
    </source>
</evidence>
<dbReference type="PANTHER" id="PTHR43877:SF1">
    <property type="entry name" value="ACETYLTRANSFERASE"/>
    <property type="match status" value="1"/>
</dbReference>
<accession>A0A1H1LSA8</accession>
<evidence type="ECO:0000313" key="5">
    <source>
        <dbReference type="Proteomes" id="UP000182126"/>
    </source>
</evidence>
<dbReference type="InterPro" id="IPR016181">
    <property type="entry name" value="Acyl_CoA_acyltransferase"/>
</dbReference>
<dbReference type="InterPro" id="IPR000182">
    <property type="entry name" value="GNAT_dom"/>
</dbReference>
<dbReference type="AlphaFoldDB" id="A0A1H1LSA8"/>
<dbReference type="Gene3D" id="3.40.630.30">
    <property type="match status" value="1"/>
</dbReference>
<name>A0A1H1LSA8_9MICO</name>
<protein>
    <submittedName>
        <fullName evidence="4">Ribosomal protein S18 acetylase RimI</fullName>
    </submittedName>
</protein>
<dbReference type="RefSeq" id="WP_060923553.1">
    <property type="nucleotide sequence ID" value="NZ_JALXUB010000004.1"/>
</dbReference>
<dbReference type="EMBL" id="LT629770">
    <property type="protein sequence ID" value="SDR76865.1"/>
    <property type="molecule type" value="Genomic_DNA"/>
</dbReference>
<dbReference type="eggNOG" id="COG0456">
    <property type="taxonomic scope" value="Bacteria"/>
</dbReference>
<feature type="domain" description="N-acetyltransferase" evidence="3">
    <location>
        <begin position="1"/>
        <end position="159"/>
    </location>
</feature>
<gene>
    <name evidence="4" type="ORF">SAMN04489809_0247</name>
</gene>
<keyword evidence="2" id="KW-0012">Acyltransferase</keyword>
<evidence type="ECO:0000259" key="3">
    <source>
        <dbReference type="PROSITE" id="PS51186"/>
    </source>
</evidence>
<evidence type="ECO:0000313" key="4">
    <source>
        <dbReference type="EMBL" id="SDR76865.1"/>
    </source>
</evidence>
<organism evidence="4 5">
    <name type="scientific">Microbacterium paraoxydans</name>
    <dbReference type="NCBI Taxonomy" id="199592"/>
    <lineage>
        <taxon>Bacteria</taxon>
        <taxon>Bacillati</taxon>
        <taxon>Actinomycetota</taxon>
        <taxon>Actinomycetes</taxon>
        <taxon>Micrococcales</taxon>
        <taxon>Microbacteriaceae</taxon>
        <taxon>Microbacterium</taxon>
    </lineage>
</organism>
<dbReference type="InterPro" id="IPR050832">
    <property type="entry name" value="Bact_Acetyltransf"/>
</dbReference>